<keyword evidence="4" id="KW-1185">Reference proteome</keyword>
<dbReference type="Gene3D" id="3.30.70.80">
    <property type="entry name" value="Peptidase S8 propeptide/proteinase inhibitor I9"/>
    <property type="match status" value="1"/>
</dbReference>
<proteinExistence type="inferred from homology"/>
<reference evidence="3" key="2">
    <citation type="submission" date="2023-05" db="EMBL/GenBank/DDBJ databases">
        <authorList>
            <consortium name="Lawrence Berkeley National Laboratory"/>
            <person name="Steindorff A."/>
            <person name="Hensen N."/>
            <person name="Bonometti L."/>
            <person name="Westerberg I."/>
            <person name="Brannstrom I.O."/>
            <person name="Guillou S."/>
            <person name="Cros-Aarteil S."/>
            <person name="Calhoun S."/>
            <person name="Haridas S."/>
            <person name="Kuo A."/>
            <person name="Mondo S."/>
            <person name="Pangilinan J."/>
            <person name="Riley R."/>
            <person name="Labutti K."/>
            <person name="Andreopoulos B."/>
            <person name="Lipzen A."/>
            <person name="Chen C."/>
            <person name="Yanf M."/>
            <person name="Daum C."/>
            <person name="Ng V."/>
            <person name="Clum A."/>
            <person name="Ohm R."/>
            <person name="Martin F."/>
            <person name="Silar P."/>
            <person name="Natvig D."/>
            <person name="Lalanne C."/>
            <person name="Gautier V."/>
            <person name="Ament-Velasquez S.L."/>
            <person name="Kruys A."/>
            <person name="Hutchinson M.I."/>
            <person name="Powell A.J."/>
            <person name="Barry K."/>
            <person name="Miller A.N."/>
            <person name="Grigoriev I.V."/>
            <person name="Debuchy R."/>
            <person name="Gladieux P."/>
            <person name="Thoren M.H."/>
            <person name="Johannesson H."/>
        </authorList>
    </citation>
    <scope>NUCLEOTIDE SEQUENCE</scope>
    <source>
        <strain evidence="3">CBS 508.74</strain>
    </source>
</reference>
<dbReference type="GeneID" id="89941883"/>
<comment type="similarity">
    <text evidence="1">Belongs to the protease inhibitor I9 family.</text>
</comment>
<dbReference type="PANTHER" id="PTHR28288">
    <property type="entry name" value="PROTEASE B INHIBITOR 2"/>
    <property type="match status" value="1"/>
</dbReference>
<dbReference type="GO" id="GO:0004866">
    <property type="term" value="F:endopeptidase inhibitor activity"/>
    <property type="evidence" value="ECO:0007669"/>
    <property type="project" value="UniProtKB-ARBA"/>
</dbReference>
<dbReference type="PANTHER" id="PTHR28288:SF2">
    <property type="entry name" value="PROTEASE B INHIBITOR 2"/>
    <property type="match status" value="1"/>
</dbReference>
<reference evidence="3" key="1">
    <citation type="journal article" date="2023" name="Mol. Phylogenet. Evol.">
        <title>Genome-scale phylogeny and comparative genomics of the fungal order Sordariales.</title>
        <authorList>
            <person name="Hensen N."/>
            <person name="Bonometti L."/>
            <person name="Westerberg I."/>
            <person name="Brannstrom I.O."/>
            <person name="Guillou S."/>
            <person name="Cros-Aarteil S."/>
            <person name="Calhoun S."/>
            <person name="Haridas S."/>
            <person name="Kuo A."/>
            <person name="Mondo S."/>
            <person name="Pangilinan J."/>
            <person name="Riley R."/>
            <person name="LaButti K."/>
            <person name="Andreopoulos B."/>
            <person name="Lipzen A."/>
            <person name="Chen C."/>
            <person name="Yan M."/>
            <person name="Daum C."/>
            <person name="Ng V."/>
            <person name="Clum A."/>
            <person name="Steindorff A."/>
            <person name="Ohm R.A."/>
            <person name="Martin F."/>
            <person name="Silar P."/>
            <person name="Natvig D.O."/>
            <person name="Lalanne C."/>
            <person name="Gautier V."/>
            <person name="Ament-Velasquez S.L."/>
            <person name="Kruys A."/>
            <person name="Hutchinson M.I."/>
            <person name="Powell A.J."/>
            <person name="Barry K."/>
            <person name="Miller A.N."/>
            <person name="Grigoriev I.V."/>
            <person name="Debuchy R."/>
            <person name="Gladieux P."/>
            <person name="Hiltunen Thoren M."/>
            <person name="Johannesson H."/>
        </authorList>
    </citation>
    <scope>NUCLEOTIDE SEQUENCE</scope>
    <source>
        <strain evidence="3">CBS 508.74</strain>
    </source>
</reference>
<comment type="caution">
    <text evidence="3">The sequence shown here is derived from an EMBL/GenBank/DDBJ whole genome shotgun (WGS) entry which is preliminary data.</text>
</comment>
<dbReference type="RefSeq" id="XP_064669650.1">
    <property type="nucleotide sequence ID" value="XM_064817758.1"/>
</dbReference>
<evidence type="ECO:0000313" key="3">
    <source>
        <dbReference type="EMBL" id="KAK4112080.1"/>
    </source>
</evidence>
<dbReference type="SUPFAM" id="SSF54897">
    <property type="entry name" value="Protease propeptides/inhibitors"/>
    <property type="match status" value="1"/>
</dbReference>
<dbReference type="EMBL" id="MU853343">
    <property type="protein sequence ID" value="KAK4112080.1"/>
    <property type="molecule type" value="Genomic_DNA"/>
</dbReference>
<feature type="domain" description="Inhibitor I9" evidence="2">
    <location>
        <begin position="3"/>
        <end position="71"/>
    </location>
</feature>
<keyword evidence="3" id="KW-0645">Protease</keyword>
<name>A0AAN6TCZ0_9PEZI</name>
<dbReference type="InterPro" id="IPR052471">
    <property type="entry name" value="PBI_I9"/>
</dbReference>
<dbReference type="GO" id="GO:0008233">
    <property type="term" value="F:peptidase activity"/>
    <property type="evidence" value="ECO:0007669"/>
    <property type="project" value="UniProtKB-KW"/>
</dbReference>
<dbReference type="Proteomes" id="UP001302812">
    <property type="component" value="Unassembled WGS sequence"/>
</dbReference>
<dbReference type="InterPro" id="IPR037045">
    <property type="entry name" value="S8pro/Inhibitor_I9_sf"/>
</dbReference>
<dbReference type="Pfam" id="PF05922">
    <property type="entry name" value="Inhibitor_I9"/>
    <property type="match status" value="1"/>
</dbReference>
<dbReference type="InterPro" id="IPR010259">
    <property type="entry name" value="S8pro/Inhibitor_I9"/>
</dbReference>
<dbReference type="GO" id="GO:0006508">
    <property type="term" value="P:proteolysis"/>
    <property type="evidence" value="ECO:0007669"/>
    <property type="project" value="UniProtKB-KW"/>
</dbReference>
<evidence type="ECO:0000259" key="2">
    <source>
        <dbReference type="Pfam" id="PF05922"/>
    </source>
</evidence>
<dbReference type="AlphaFoldDB" id="A0AAN6TCZ0"/>
<evidence type="ECO:0000256" key="1">
    <source>
        <dbReference type="ARBA" id="ARBA00038069"/>
    </source>
</evidence>
<gene>
    <name evidence="3" type="ORF">N656DRAFT_798439</name>
</gene>
<dbReference type="GO" id="GO:0042144">
    <property type="term" value="P:vacuole fusion, non-autophagic"/>
    <property type="evidence" value="ECO:0007669"/>
    <property type="project" value="TreeGrafter"/>
</dbReference>
<sequence length="71" mass="8023">MPSYIVTLKDEATDEQVQKLKDEVKSQGGEIKHEYSLIKAFSVSYPEGTVQALGSHELVKEVEQDQEVRTQ</sequence>
<evidence type="ECO:0000313" key="4">
    <source>
        <dbReference type="Proteomes" id="UP001302812"/>
    </source>
</evidence>
<accession>A0AAN6TCZ0</accession>
<dbReference type="FunFam" id="3.30.70.80:FF:000005">
    <property type="entry name" value="Proteinase inhibitor I2B"/>
    <property type="match status" value="1"/>
</dbReference>
<organism evidence="3 4">
    <name type="scientific">Canariomyces notabilis</name>
    <dbReference type="NCBI Taxonomy" id="2074819"/>
    <lineage>
        <taxon>Eukaryota</taxon>
        <taxon>Fungi</taxon>
        <taxon>Dikarya</taxon>
        <taxon>Ascomycota</taxon>
        <taxon>Pezizomycotina</taxon>
        <taxon>Sordariomycetes</taxon>
        <taxon>Sordariomycetidae</taxon>
        <taxon>Sordariales</taxon>
        <taxon>Chaetomiaceae</taxon>
        <taxon>Canariomyces</taxon>
    </lineage>
</organism>
<protein>
    <submittedName>
        <fullName evidence="3">Protease propeptide/inhibitor</fullName>
    </submittedName>
</protein>
<keyword evidence="3" id="KW-0378">Hydrolase</keyword>